<evidence type="ECO:0000256" key="16">
    <source>
        <dbReference type="PIRSR" id="PIRSR603373-2"/>
    </source>
</evidence>
<dbReference type="PATRIC" id="fig|1423733.4.peg.1255"/>
<evidence type="ECO:0000256" key="4">
    <source>
        <dbReference type="ARBA" id="ARBA00022475"/>
    </source>
</evidence>
<dbReference type="AlphaFoldDB" id="A0A0R2BBY4"/>
<feature type="transmembrane region" description="Helical" evidence="17">
    <location>
        <begin position="293"/>
        <end position="310"/>
    </location>
</feature>
<dbReference type="PROSITE" id="PS51711">
    <property type="entry name" value="G_FEOB"/>
    <property type="match status" value="1"/>
</dbReference>
<dbReference type="NCBIfam" id="TIGR00437">
    <property type="entry name" value="feoB"/>
    <property type="match status" value="1"/>
</dbReference>
<dbReference type="Pfam" id="PF07664">
    <property type="entry name" value="FeoB_C"/>
    <property type="match status" value="1"/>
</dbReference>
<keyword evidence="7 17" id="KW-0812">Transmembrane</keyword>
<dbReference type="STRING" id="33960.TY91_14635"/>
<dbReference type="Gene3D" id="1.10.287.1770">
    <property type="match status" value="1"/>
</dbReference>
<evidence type="ECO:0000256" key="1">
    <source>
        <dbReference type="ARBA" id="ARBA00003926"/>
    </source>
</evidence>
<feature type="binding site" evidence="16">
    <location>
        <position position="31"/>
    </location>
    <ligand>
        <name>Mg(2+)</name>
        <dbReference type="ChEBI" id="CHEBI:18420"/>
        <label>2</label>
    </ligand>
</feature>
<feature type="transmembrane region" description="Helical" evidence="17">
    <location>
        <begin position="465"/>
        <end position="485"/>
    </location>
</feature>
<organism evidence="19 20">
    <name type="scientific">Secundilactobacillus collinoides DSM 20515 = JCM 1123</name>
    <dbReference type="NCBI Taxonomy" id="1423733"/>
    <lineage>
        <taxon>Bacteria</taxon>
        <taxon>Bacillati</taxon>
        <taxon>Bacillota</taxon>
        <taxon>Bacilli</taxon>
        <taxon>Lactobacillales</taxon>
        <taxon>Lactobacillaceae</taxon>
        <taxon>Secundilactobacillus</taxon>
    </lineage>
</organism>
<feature type="transmembrane region" description="Helical" evidence="17">
    <location>
        <begin position="682"/>
        <end position="703"/>
    </location>
</feature>
<dbReference type="Pfam" id="PF07670">
    <property type="entry name" value="Gate"/>
    <property type="match status" value="2"/>
</dbReference>
<keyword evidence="11" id="KW-0406">Ion transport</keyword>
<dbReference type="PANTHER" id="PTHR43185">
    <property type="entry name" value="FERROUS IRON TRANSPORT PROTEIN B"/>
    <property type="match status" value="1"/>
</dbReference>
<dbReference type="InterPro" id="IPR050860">
    <property type="entry name" value="FeoB_GTPase"/>
</dbReference>
<evidence type="ECO:0000256" key="13">
    <source>
        <dbReference type="ARBA" id="ARBA00023136"/>
    </source>
</evidence>
<name>A0A0R2BBY4_SECCO</name>
<feature type="transmembrane region" description="Helical" evidence="17">
    <location>
        <begin position="565"/>
        <end position="588"/>
    </location>
</feature>
<evidence type="ECO:0000256" key="6">
    <source>
        <dbReference type="ARBA" id="ARBA00022519"/>
    </source>
</evidence>
<feature type="transmembrane region" description="Helical" evidence="17">
    <location>
        <begin position="436"/>
        <end position="459"/>
    </location>
</feature>
<keyword evidence="6" id="KW-0997">Cell inner membrane</keyword>
<evidence type="ECO:0000313" key="20">
    <source>
        <dbReference type="Proteomes" id="UP000051845"/>
    </source>
</evidence>
<protein>
    <recommendedName>
        <fullName evidence="14 17">Ferrous iron transport protein B</fullName>
    </recommendedName>
</protein>
<proteinExistence type="inferred from homology"/>
<keyword evidence="4" id="KW-1003">Cell membrane</keyword>
<evidence type="ECO:0000256" key="17">
    <source>
        <dbReference type="RuleBase" id="RU362098"/>
    </source>
</evidence>
<feature type="binding site" evidence="16">
    <location>
        <position position="35"/>
    </location>
    <ligand>
        <name>Mg(2+)</name>
        <dbReference type="ChEBI" id="CHEBI:18420"/>
        <label>2</label>
    </ligand>
</feature>
<dbReference type="GO" id="GO:0005886">
    <property type="term" value="C:plasma membrane"/>
    <property type="evidence" value="ECO:0007669"/>
    <property type="project" value="UniProtKB-SubCell"/>
</dbReference>
<keyword evidence="16" id="KW-0479">Metal-binding</keyword>
<dbReference type="SUPFAM" id="SSF52540">
    <property type="entry name" value="P-loop containing nucleoside triphosphate hydrolases"/>
    <property type="match status" value="1"/>
</dbReference>
<comment type="function">
    <text evidence="1 17">Probable transporter of a GTP-driven Fe(2+) uptake system.</text>
</comment>
<feature type="binding site" evidence="16">
    <location>
        <position position="34"/>
    </location>
    <ligand>
        <name>Mg(2+)</name>
        <dbReference type="ChEBI" id="CHEBI:18420"/>
        <label>2</label>
    </ligand>
</feature>
<dbReference type="InterPro" id="IPR003373">
    <property type="entry name" value="Fe2_transport_prot-B"/>
</dbReference>
<dbReference type="InterPro" id="IPR011642">
    <property type="entry name" value="Gate_dom"/>
</dbReference>
<dbReference type="GO" id="GO:0015093">
    <property type="term" value="F:ferrous iron transmembrane transporter activity"/>
    <property type="evidence" value="ECO:0007669"/>
    <property type="project" value="UniProtKB-UniRule"/>
</dbReference>
<dbReference type="InterPro" id="IPR027417">
    <property type="entry name" value="P-loop_NTPase"/>
</dbReference>
<evidence type="ECO:0000256" key="14">
    <source>
        <dbReference type="NCBIfam" id="TIGR00437"/>
    </source>
</evidence>
<dbReference type="Pfam" id="PF02421">
    <property type="entry name" value="FeoB_N"/>
    <property type="match status" value="1"/>
</dbReference>
<evidence type="ECO:0000256" key="12">
    <source>
        <dbReference type="ARBA" id="ARBA00023134"/>
    </source>
</evidence>
<evidence type="ECO:0000256" key="5">
    <source>
        <dbReference type="ARBA" id="ARBA00022496"/>
    </source>
</evidence>
<keyword evidence="13 17" id="KW-0472">Membrane</keyword>
<feature type="domain" description="FeoB-type G" evidence="18">
    <location>
        <begin position="13"/>
        <end position="175"/>
    </location>
</feature>
<dbReference type="CDD" id="cd01879">
    <property type="entry name" value="FeoB"/>
    <property type="match status" value="1"/>
</dbReference>
<evidence type="ECO:0000256" key="7">
    <source>
        <dbReference type="ARBA" id="ARBA00022692"/>
    </source>
</evidence>
<feature type="transmembrane region" description="Helical" evidence="17">
    <location>
        <begin position="524"/>
        <end position="545"/>
    </location>
</feature>
<keyword evidence="3 17" id="KW-0813">Transport</keyword>
<keyword evidence="5 17" id="KW-0410">Iron transport</keyword>
<evidence type="ECO:0000256" key="2">
    <source>
        <dbReference type="ARBA" id="ARBA00004429"/>
    </source>
</evidence>
<dbReference type="GO" id="GO:0046872">
    <property type="term" value="F:metal ion binding"/>
    <property type="evidence" value="ECO:0007669"/>
    <property type="project" value="UniProtKB-KW"/>
</dbReference>
<dbReference type="FunFam" id="3.40.50.300:FF:000426">
    <property type="entry name" value="Ferrous iron transport protein B"/>
    <property type="match status" value="1"/>
</dbReference>
<dbReference type="InterPro" id="IPR041069">
    <property type="entry name" value="FeoB_Cyto"/>
</dbReference>
<feature type="binding site" evidence="15">
    <location>
        <begin position="65"/>
        <end position="68"/>
    </location>
    <ligand>
        <name>GTP</name>
        <dbReference type="ChEBI" id="CHEBI:37565"/>
        <label>1</label>
    </ligand>
</feature>
<evidence type="ECO:0000313" key="19">
    <source>
        <dbReference type="EMBL" id="KRM73750.1"/>
    </source>
</evidence>
<keyword evidence="16" id="KW-0460">Magnesium</keyword>
<dbReference type="InterPro" id="IPR030389">
    <property type="entry name" value="G_FEOB_dom"/>
</dbReference>
<dbReference type="InterPro" id="IPR006073">
    <property type="entry name" value="GTP-bd"/>
</dbReference>
<comment type="similarity">
    <text evidence="17">Belongs to the TRAFAC class TrmE-Era-EngA-EngB-Septin-like GTPase superfamily. FeoB GTPase (TC 9.A.8) family.</text>
</comment>
<dbReference type="InterPro" id="IPR011640">
    <property type="entry name" value="Fe2_transport_prot_B_C"/>
</dbReference>
<feature type="binding site" evidence="15">
    <location>
        <begin position="20"/>
        <end position="27"/>
    </location>
    <ligand>
        <name>GTP</name>
        <dbReference type="ChEBI" id="CHEBI:37565"/>
        <label>1</label>
    </ligand>
</feature>
<feature type="transmembrane region" description="Helical" evidence="17">
    <location>
        <begin position="657"/>
        <end position="676"/>
    </location>
</feature>
<evidence type="ECO:0000256" key="15">
    <source>
        <dbReference type="PIRSR" id="PIRSR603373-1"/>
    </source>
</evidence>
<evidence type="ECO:0000256" key="9">
    <source>
        <dbReference type="ARBA" id="ARBA00022989"/>
    </source>
</evidence>
<evidence type="ECO:0000256" key="3">
    <source>
        <dbReference type="ARBA" id="ARBA00022448"/>
    </source>
</evidence>
<gene>
    <name evidence="19" type="ORF">FC82_GL001188</name>
</gene>
<dbReference type="PANTHER" id="PTHR43185:SF1">
    <property type="entry name" value="FE(2+) TRANSPORTER FEOB"/>
    <property type="match status" value="1"/>
</dbReference>
<dbReference type="Proteomes" id="UP000051845">
    <property type="component" value="Unassembled WGS sequence"/>
</dbReference>
<keyword evidence="12 15" id="KW-0342">GTP-binding</keyword>
<evidence type="ECO:0000259" key="18">
    <source>
        <dbReference type="PROSITE" id="PS51711"/>
    </source>
</evidence>
<comment type="caution">
    <text evidence="19">The sequence shown here is derived from an EMBL/GenBank/DDBJ whole genome shotgun (WGS) entry which is preliminary data.</text>
</comment>
<dbReference type="PRINTS" id="PR00326">
    <property type="entry name" value="GTP1OBG"/>
</dbReference>
<feature type="transmembrane region" description="Helical" evidence="17">
    <location>
        <begin position="407"/>
        <end position="424"/>
    </location>
</feature>
<sequence length="716" mass="79671">MEMDMQMDTDMTMTDLALIGNPNSGKTTLFNILTGTNQHVGNWPGVTIDRKSGKLKHDDSYNVQDLPGIYSLSPYSSEEIITRNYLLQSHPDQVIDVVDATNLERNLYLTLQVMETGTPLIISLNMMDLLKKQGNRSINLKKLSYMLGVPVVSISALRKQHIDKLINQVKTAKDHPINYTYPKYDSRLESAIDMITAQIKDLVPEPQQRWFAIKLFERDEDINNAIDLNDAQKQEINGIIQDTEKIFDDLSDSIVVNARYDFIARVINMCVVDSNDFTESMSDKVDKVVTNRFLALPIFVLVMWVVYYLSIQTVGTIGSDWMNDVLFGKWIPNAATSALTYLHIAPWLKSLVVDGIINGIGSVLGFLPQIMMLFLCLGILEDCGYMARIAFVMDRIFHRFNLSGKSFIPMLIATGCGVPGIMATRTIESEKDRRMTIMLTTFMPCSAKLTVIALVSGTFFPNNTWVAPSAYFIGILAVVGSGVFLKKTKLFKGAPAPFVMELPAYHFPKFSNLVQSVWLRAKAFIIKAGTIIFLSCVAIWFLSSFNWRLQMVDQNHSILRTLGSLIAPVFAPLGFGDWHATVAVLAGLIAKENCVGTLHITFGAGSSSAAFSSILRGYYTPMAGYAFLAFNLLCAPCFASIGTMYKEFGDTGWTWRAVGYQTIVAYMVAVVIYQSSLVFTHTIAPVGLIIGIIALALMIYGVFIKRESGQFQLTLN</sequence>
<feature type="binding site" evidence="15">
    <location>
        <begin position="125"/>
        <end position="128"/>
    </location>
    <ligand>
        <name>GTP</name>
        <dbReference type="ChEBI" id="CHEBI:37565"/>
        <label>1</label>
    </ligand>
</feature>
<keyword evidence="8 15" id="KW-0547">Nucleotide-binding</keyword>
<keyword evidence="10 17" id="KW-0408">Iron</keyword>
<feature type="binding site" evidence="15">
    <location>
        <begin position="45"/>
        <end position="49"/>
    </location>
    <ligand>
        <name>GTP</name>
        <dbReference type="ChEBI" id="CHEBI:37565"/>
        <label>1</label>
    </ligand>
</feature>
<feature type="transmembrane region" description="Helical" evidence="17">
    <location>
        <begin position="625"/>
        <end position="645"/>
    </location>
</feature>
<dbReference type="Gene3D" id="3.40.50.300">
    <property type="entry name" value="P-loop containing nucleotide triphosphate hydrolases"/>
    <property type="match status" value="1"/>
</dbReference>
<reference evidence="19 20" key="1">
    <citation type="journal article" date="2015" name="Genome Announc.">
        <title>Expanding the biotechnology potential of lactobacilli through comparative genomics of 213 strains and associated genera.</title>
        <authorList>
            <person name="Sun Z."/>
            <person name="Harris H.M."/>
            <person name="McCann A."/>
            <person name="Guo C."/>
            <person name="Argimon S."/>
            <person name="Zhang W."/>
            <person name="Yang X."/>
            <person name="Jeffery I.B."/>
            <person name="Cooney J.C."/>
            <person name="Kagawa T.F."/>
            <person name="Liu W."/>
            <person name="Song Y."/>
            <person name="Salvetti E."/>
            <person name="Wrobel A."/>
            <person name="Rasinkangas P."/>
            <person name="Parkhill J."/>
            <person name="Rea M.C."/>
            <person name="O'Sullivan O."/>
            <person name="Ritari J."/>
            <person name="Douillard F.P."/>
            <person name="Paul Ross R."/>
            <person name="Yang R."/>
            <person name="Briner A.E."/>
            <person name="Felis G.E."/>
            <person name="de Vos W.M."/>
            <person name="Barrangou R."/>
            <person name="Klaenhammer T.R."/>
            <person name="Caufield P.W."/>
            <person name="Cui Y."/>
            <person name="Zhang H."/>
            <person name="O'Toole P.W."/>
        </authorList>
    </citation>
    <scope>NUCLEOTIDE SEQUENCE [LARGE SCALE GENOMIC DNA]</scope>
    <source>
        <strain evidence="19 20">DSM 20515</strain>
    </source>
</reference>
<evidence type="ECO:0000256" key="10">
    <source>
        <dbReference type="ARBA" id="ARBA00023004"/>
    </source>
</evidence>
<dbReference type="GO" id="GO:0005525">
    <property type="term" value="F:GTP binding"/>
    <property type="evidence" value="ECO:0007669"/>
    <property type="project" value="UniProtKB-KW"/>
</dbReference>
<feature type="transmembrane region" description="Helical" evidence="17">
    <location>
        <begin position="360"/>
        <end position="380"/>
    </location>
</feature>
<evidence type="ECO:0000256" key="8">
    <source>
        <dbReference type="ARBA" id="ARBA00022741"/>
    </source>
</evidence>
<evidence type="ECO:0000256" key="11">
    <source>
        <dbReference type="ARBA" id="ARBA00023065"/>
    </source>
</evidence>
<keyword evidence="9 17" id="KW-1133">Transmembrane helix</keyword>
<comment type="subcellular location">
    <subcellularLocation>
        <location evidence="2">Cell inner membrane</location>
        <topology evidence="2">Multi-pass membrane protein</topology>
    </subcellularLocation>
    <subcellularLocation>
        <location evidence="17">Cell membrane</location>
        <topology evidence="17">Multi-pass membrane protein</topology>
    </subcellularLocation>
</comment>
<accession>A0A0R2BBY4</accession>
<dbReference type="EMBL" id="AYYR01000124">
    <property type="protein sequence ID" value="KRM73750.1"/>
    <property type="molecule type" value="Genomic_DNA"/>
</dbReference>
<dbReference type="Pfam" id="PF17910">
    <property type="entry name" value="FeoB_Cyto"/>
    <property type="match status" value="1"/>
</dbReference>